<accession>A0ABV1FMV3</accession>
<keyword evidence="8" id="KW-1185">Reference proteome</keyword>
<keyword evidence="1 4" id="KW-0349">Heme</keyword>
<dbReference type="Proteomes" id="UP001487296">
    <property type="component" value="Unassembled WGS sequence"/>
</dbReference>
<dbReference type="InterPro" id="IPR009056">
    <property type="entry name" value="Cyt_c-like_dom"/>
</dbReference>
<evidence type="ECO:0000256" key="4">
    <source>
        <dbReference type="PROSITE-ProRule" id="PRU00433"/>
    </source>
</evidence>
<dbReference type="Gene3D" id="1.10.760.10">
    <property type="entry name" value="Cytochrome c-like domain"/>
    <property type="match status" value="1"/>
</dbReference>
<comment type="caution">
    <text evidence="7">The sequence shown here is derived from an EMBL/GenBank/DDBJ whole genome shotgun (WGS) entry which is preliminary data.</text>
</comment>
<dbReference type="PROSITE" id="PS51257">
    <property type="entry name" value="PROKAR_LIPOPROTEIN"/>
    <property type="match status" value="1"/>
</dbReference>
<keyword evidence="3 4" id="KW-0408">Iron</keyword>
<evidence type="ECO:0000259" key="6">
    <source>
        <dbReference type="PROSITE" id="PS51007"/>
    </source>
</evidence>
<name>A0ABV1FMV3_9BACT</name>
<keyword evidence="2 4" id="KW-0479">Metal-binding</keyword>
<evidence type="ECO:0000256" key="5">
    <source>
        <dbReference type="SAM" id="SignalP"/>
    </source>
</evidence>
<dbReference type="InterPro" id="IPR010538">
    <property type="entry name" value="DHOR"/>
</dbReference>
<dbReference type="Pfam" id="PF06537">
    <property type="entry name" value="DHOR"/>
    <property type="match status" value="1"/>
</dbReference>
<feature type="chain" id="PRO_5046553620" evidence="5">
    <location>
        <begin position="25"/>
        <end position="593"/>
    </location>
</feature>
<evidence type="ECO:0000256" key="3">
    <source>
        <dbReference type="ARBA" id="ARBA00023004"/>
    </source>
</evidence>
<evidence type="ECO:0000313" key="8">
    <source>
        <dbReference type="Proteomes" id="UP001487296"/>
    </source>
</evidence>
<dbReference type="EMBL" id="JBBNFP010000003">
    <property type="protein sequence ID" value="MEQ2485737.1"/>
    <property type="molecule type" value="Genomic_DNA"/>
</dbReference>
<dbReference type="InterPro" id="IPR036909">
    <property type="entry name" value="Cyt_c-like_dom_sf"/>
</dbReference>
<feature type="domain" description="Cytochrome c" evidence="6">
    <location>
        <begin position="454"/>
        <end position="593"/>
    </location>
</feature>
<dbReference type="SUPFAM" id="SSF46626">
    <property type="entry name" value="Cytochrome c"/>
    <property type="match status" value="1"/>
</dbReference>
<evidence type="ECO:0000256" key="2">
    <source>
        <dbReference type="ARBA" id="ARBA00022723"/>
    </source>
</evidence>
<proteinExistence type="predicted"/>
<evidence type="ECO:0000313" key="7">
    <source>
        <dbReference type="EMBL" id="MEQ2485737.1"/>
    </source>
</evidence>
<keyword evidence="5" id="KW-0732">Signal</keyword>
<dbReference type="PROSITE" id="PS51007">
    <property type="entry name" value="CYTC"/>
    <property type="match status" value="1"/>
</dbReference>
<organism evidence="7 8">
    <name type="scientific">Hallella faecis</name>
    <dbReference type="NCBI Taxonomy" id="2841596"/>
    <lineage>
        <taxon>Bacteria</taxon>
        <taxon>Pseudomonadati</taxon>
        <taxon>Bacteroidota</taxon>
        <taxon>Bacteroidia</taxon>
        <taxon>Bacteroidales</taxon>
        <taxon>Prevotellaceae</taxon>
        <taxon>Hallella</taxon>
    </lineage>
</organism>
<dbReference type="RefSeq" id="WP_215758734.1">
    <property type="nucleotide sequence ID" value="NZ_JAHKBE010000002.1"/>
</dbReference>
<protein>
    <submittedName>
        <fullName evidence="7">Di-heme oxidoredictase family protein</fullName>
    </submittedName>
</protein>
<sequence length="593" mass="66117">MNKHFNPQLMLLAATAALTMTACTDDNNGDKPGIDDGAYVGKAVGNFAASEWLPGGELGTTNNIGTSSFSDETPAVDNNKSFFDLFFQGEQIMERQYTVNTGAFKGLGPASVRRSCFDCHPNYGHGKWMPQYTTKYANGNGYLLAIYHPTGADADNSDGLSNDGGFITEVTGMPQTQAAKPFKAPIEETGIHMKWLTLGTNEAKNDVWAQHVKDGKFTYPDGTAMPKLQYPEVHIDPSAFRTNPVPTNYAVRIESTIGLQGVGLIDAIPEDSIKAQYKKTYNYFVSAGLDPAEYVNPSFYNGSTFGSLYSVANGQYADGTKSVSGQTKALKRYSYALTRAVLSDANGANAVWNIPNVSRPDRPYLYTTNAWAKAMSEDTEVIAKIQNDPTSPYYGDGSVDSIKACVYNLLRPGTNQFNNPWFKFQPEQSADQFYAFMVWHRGLAIPRARNLNDPDVQQGKKLFNEWGCASCHRAKWQTTDDNYWMPEMLAGKKLPQYKNQTIYPYSDFMQHKLYMKNDVHGSWCRTTPLWGRGLEYSNTGAEDRLHDNRARSEEEAILWHMYSKKSHAYHSALNFYNASKADRAAVIKFLQSI</sequence>
<gene>
    <name evidence="7" type="ORF">AAAT34_01555</name>
</gene>
<reference evidence="7 8" key="1">
    <citation type="submission" date="2024-04" db="EMBL/GenBank/DDBJ databases">
        <title>Human intestinal bacterial collection.</title>
        <authorList>
            <person name="Pauvert C."/>
            <person name="Hitch T.C.A."/>
            <person name="Clavel T."/>
        </authorList>
    </citation>
    <scope>NUCLEOTIDE SEQUENCE [LARGE SCALE GENOMIC DNA]</scope>
    <source>
        <strain evidence="7 8">CLA-AA-H145</strain>
    </source>
</reference>
<evidence type="ECO:0000256" key="1">
    <source>
        <dbReference type="ARBA" id="ARBA00022617"/>
    </source>
</evidence>
<feature type="signal peptide" evidence="5">
    <location>
        <begin position="1"/>
        <end position="24"/>
    </location>
</feature>